<dbReference type="GO" id="GO:0141221">
    <property type="term" value="F:histone deacetylase activity, hydrolytic mechanism"/>
    <property type="evidence" value="ECO:0007669"/>
    <property type="project" value="UniProtKB-EC"/>
</dbReference>
<dbReference type="GO" id="GO:0005737">
    <property type="term" value="C:cytoplasm"/>
    <property type="evidence" value="ECO:0007669"/>
    <property type="project" value="UniProtKB-SubCell"/>
</dbReference>
<dbReference type="PRINTS" id="PR01271">
    <property type="entry name" value="HISDACETLASE"/>
</dbReference>
<keyword evidence="7" id="KW-0678">Repressor</keyword>
<evidence type="ECO:0000256" key="14">
    <source>
        <dbReference type="ARBA" id="ARBA00049136"/>
    </source>
</evidence>
<keyword evidence="10 17" id="KW-0156">Chromatin regulator</keyword>
<evidence type="ECO:0000256" key="9">
    <source>
        <dbReference type="ARBA" id="ARBA00022801"/>
    </source>
</evidence>
<accession>A0A821W0K1</accession>
<dbReference type="GO" id="GO:0046872">
    <property type="term" value="F:metal ion binding"/>
    <property type="evidence" value="ECO:0007669"/>
    <property type="project" value="UniProtKB-KW"/>
</dbReference>
<dbReference type="EC" id="3.5.1.98" evidence="17"/>
<comment type="subcellular location">
    <subcellularLocation>
        <location evidence="3">Chromosome</location>
    </subcellularLocation>
    <subcellularLocation>
        <location evidence="4">Cytoplasm</location>
    </subcellularLocation>
    <subcellularLocation>
        <location evidence="2 17">Nucleus</location>
    </subcellularLocation>
</comment>
<dbReference type="InterPro" id="IPR023696">
    <property type="entry name" value="Ureohydrolase_dom_sf"/>
</dbReference>
<keyword evidence="9 17" id="KW-0378">Hydrolase</keyword>
<keyword evidence="23" id="KW-1185">Reference proteome</keyword>
<dbReference type="PRINTS" id="PR01270">
    <property type="entry name" value="HDASUPER"/>
</dbReference>
<dbReference type="InterPro" id="IPR023801">
    <property type="entry name" value="His_deacetylse_dom"/>
</dbReference>
<dbReference type="PANTHER" id="PTHR10625">
    <property type="entry name" value="HISTONE DEACETYLASE HDAC1-RELATED"/>
    <property type="match status" value="1"/>
</dbReference>
<name>A0A821W0K1_9NEOP</name>
<comment type="catalytic activity">
    <reaction evidence="14">
        <text>N(6)-acetyl-L-lysyl-[protein] + H2O = L-lysyl-[protein] + acetate</text>
        <dbReference type="Rhea" id="RHEA:58108"/>
        <dbReference type="Rhea" id="RHEA-COMP:9752"/>
        <dbReference type="Rhea" id="RHEA-COMP:10731"/>
        <dbReference type="ChEBI" id="CHEBI:15377"/>
        <dbReference type="ChEBI" id="CHEBI:29969"/>
        <dbReference type="ChEBI" id="CHEBI:30089"/>
        <dbReference type="ChEBI" id="CHEBI:61930"/>
    </reaction>
    <physiologicalReaction direction="left-to-right" evidence="14">
        <dbReference type="Rhea" id="RHEA:58109"/>
    </physiologicalReaction>
</comment>
<keyword evidence="13 17" id="KW-0539">Nucleus</keyword>
<feature type="binding site" evidence="19">
    <location>
        <position position="300"/>
    </location>
    <ligand>
        <name>substrate</name>
    </ligand>
</feature>
<feature type="binding site" evidence="20">
    <location>
        <position position="174"/>
    </location>
    <ligand>
        <name>a divalent metal cation</name>
        <dbReference type="ChEBI" id="CHEBI:60240"/>
    </ligand>
</feature>
<evidence type="ECO:0000256" key="4">
    <source>
        <dbReference type="ARBA" id="ARBA00004496"/>
    </source>
</evidence>
<evidence type="ECO:0000256" key="15">
    <source>
        <dbReference type="ARBA" id="ARBA00049193"/>
    </source>
</evidence>
<evidence type="ECO:0000256" key="12">
    <source>
        <dbReference type="ARBA" id="ARBA00023163"/>
    </source>
</evidence>
<dbReference type="OrthoDB" id="73273at2759"/>
<sequence>MSKKTIKSCYIWDELLMAESDRLPAVAKRASRVQSLIASYSLINKLQVVNSTPALYEDLKLFHSEIYLEHLKTLQKVDDDYVIGIHDEEFGIGYDCQPVSDMYKLVSVIAGGSVAAAKSIILGIADVAINWFGGWHHAQRFCAEGFCYVNDIVICIEKLRLKFKKVLYVDLDVHHGNGVQDAYNLSNSVFTLSIHKYEPGFYPGTGSVDEAGNLTGKGYTCNVPLHESYNDETMEYVFGKVFHKVYDSFKPDAIVVQCGADALAGDPMGGGGLTIKGYCTCVQNILDKQKPTVLLGGGGYNYSNTAKLWASITALVVNVELDQNIPEHDYWPFYGPDYILSIQPLLGRDKNCKADLDNCITKIEDNLKFIIEGETIKHKTDAEKQNQISTYKIFKETLWNRRKKLQFKEKNVLINDESSNNNDVYNFID</sequence>
<feature type="binding site" evidence="20">
    <location>
        <position position="172"/>
    </location>
    <ligand>
        <name>a divalent metal cation</name>
        <dbReference type="ChEBI" id="CHEBI:60240"/>
    </ligand>
</feature>
<evidence type="ECO:0000313" key="22">
    <source>
        <dbReference type="EMBL" id="CAF4916615.1"/>
    </source>
</evidence>
<dbReference type="InterPro" id="IPR000286">
    <property type="entry name" value="HDACs"/>
</dbReference>
<dbReference type="InterPro" id="IPR037138">
    <property type="entry name" value="His_deacetylse_dom_sf"/>
</dbReference>
<feature type="domain" description="Histone deacetylase" evidence="21">
    <location>
        <begin position="25"/>
        <end position="314"/>
    </location>
</feature>
<dbReference type="GO" id="GO:0005694">
    <property type="term" value="C:chromosome"/>
    <property type="evidence" value="ECO:0007669"/>
    <property type="project" value="UniProtKB-SubCell"/>
</dbReference>
<organism evidence="22 23">
    <name type="scientific">Pieris macdunnoughi</name>
    <dbReference type="NCBI Taxonomy" id="345717"/>
    <lineage>
        <taxon>Eukaryota</taxon>
        <taxon>Metazoa</taxon>
        <taxon>Ecdysozoa</taxon>
        <taxon>Arthropoda</taxon>
        <taxon>Hexapoda</taxon>
        <taxon>Insecta</taxon>
        <taxon>Pterygota</taxon>
        <taxon>Neoptera</taxon>
        <taxon>Endopterygota</taxon>
        <taxon>Lepidoptera</taxon>
        <taxon>Glossata</taxon>
        <taxon>Ditrysia</taxon>
        <taxon>Papilionoidea</taxon>
        <taxon>Pieridae</taxon>
        <taxon>Pierinae</taxon>
        <taxon>Pieris</taxon>
    </lineage>
</organism>
<dbReference type="GO" id="GO:0005634">
    <property type="term" value="C:nucleus"/>
    <property type="evidence" value="ECO:0007669"/>
    <property type="project" value="UniProtKB-SubCell"/>
</dbReference>
<evidence type="ECO:0000256" key="6">
    <source>
        <dbReference type="ARBA" id="ARBA00022490"/>
    </source>
</evidence>
<dbReference type="InterPro" id="IPR003084">
    <property type="entry name" value="HDAC_I/II"/>
</dbReference>
<evidence type="ECO:0000256" key="2">
    <source>
        <dbReference type="ARBA" id="ARBA00004123"/>
    </source>
</evidence>
<proteinExistence type="inferred from homology"/>
<reference evidence="22" key="1">
    <citation type="submission" date="2021-02" db="EMBL/GenBank/DDBJ databases">
        <authorList>
            <person name="Steward A R."/>
        </authorList>
    </citation>
    <scope>NUCLEOTIDE SEQUENCE</scope>
</reference>
<evidence type="ECO:0000256" key="3">
    <source>
        <dbReference type="ARBA" id="ARBA00004286"/>
    </source>
</evidence>
<evidence type="ECO:0000256" key="1">
    <source>
        <dbReference type="ARBA" id="ARBA00001968"/>
    </source>
</evidence>
<dbReference type="Pfam" id="PF00850">
    <property type="entry name" value="Hist_deacetyl"/>
    <property type="match status" value="1"/>
</dbReference>
<dbReference type="AlphaFoldDB" id="A0A821W0K1"/>
<keyword evidence="8 20" id="KW-0479">Metal-binding</keyword>
<protein>
    <recommendedName>
        <fullName evidence="17">Histone deacetylase</fullName>
        <ecNumber evidence="17">3.5.1.98</ecNumber>
    </recommendedName>
</protein>
<comment type="catalytic activity">
    <reaction evidence="15">
        <text>N(6)-(2E)-butenoyl-L-lysyl-[protein] + H2O = (2E)-2-butenoate + L-lysyl-[protein]</text>
        <dbReference type="Rhea" id="RHEA:69172"/>
        <dbReference type="Rhea" id="RHEA-COMP:9752"/>
        <dbReference type="Rhea" id="RHEA-COMP:13707"/>
        <dbReference type="ChEBI" id="CHEBI:15377"/>
        <dbReference type="ChEBI" id="CHEBI:29969"/>
        <dbReference type="ChEBI" id="CHEBI:35899"/>
        <dbReference type="ChEBI" id="CHEBI:137954"/>
    </reaction>
    <physiologicalReaction direction="left-to-right" evidence="15">
        <dbReference type="Rhea" id="RHEA:69173"/>
    </physiologicalReaction>
</comment>
<keyword evidence="11 17" id="KW-0805">Transcription regulation</keyword>
<evidence type="ECO:0000259" key="21">
    <source>
        <dbReference type="Pfam" id="PF00850"/>
    </source>
</evidence>
<feature type="binding site" evidence="20">
    <location>
        <position position="261"/>
    </location>
    <ligand>
        <name>a divalent metal cation</name>
        <dbReference type="ChEBI" id="CHEBI:60240"/>
    </ligand>
</feature>
<evidence type="ECO:0000256" key="16">
    <source>
        <dbReference type="ARBA" id="ARBA00049416"/>
    </source>
</evidence>
<evidence type="ECO:0000256" key="13">
    <source>
        <dbReference type="ARBA" id="ARBA00023242"/>
    </source>
</evidence>
<keyword evidence="6" id="KW-0963">Cytoplasm</keyword>
<feature type="binding site" evidence="19">
    <location>
        <position position="145"/>
    </location>
    <ligand>
        <name>substrate</name>
    </ligand>
</feature>
<evidence type="ECO:0000256" key="5">
    <source>
        <dbReference type="ARBA" id="ARBA00022454"/>
    </source>
</evidence>
<evidence type="ECO:0000256" key="10">
    <source>
        <dbReference type="ARBA" id="ARBA00022853"/>
    </source>
</evidence>
<comment type="similarity">
    <text evidence="17">Belongs to the histone deacetylase family. HD Type 1 subfamily.</text>
</comment>
<evidence type="ECO:0000313" key="23">
    <source>
        <dbReference type="Proteomes" id="UP000663880"/>
    </source>
</evidence>
<evidence type="ECO:0000256" key="20">
    <source>
        <dbReference type="PIRSR" id="PIRSR037913-3"/>
    </source>
</evidence>
<comment type="caution">
    <text evidence="22">The sequence shown here is derived from an EMBL/GenBank/DDBJ whole genome shotgun (WGS) entry which is preliminary data.</text>
</comment>
<feature type="active site" description="Proton acceptor" evidence="18">
    <location>
        <position position="137"/>
    </location>
</feature>
<keyword evidence="5" id="KW-0158">Chromosome</keyword>
<dbReference type="Proteomes" id="UP000663880">
    <property type="component" value="Unassembled WGS sequence"/>
</dbReference>
<dbReference type="Gene3D" id="3.40.800.20">
    <property type="entry name" value="Histone deacetylase domain"/>
    <property type="match status" value="1"/>
</dbReference>
<evidence type="ECO:0000256" key="11">
    <source>
        <dbReference type="ARBA" id="ARBA00023015"/>
    </source>
</evidence>
<evidence type="ECO:0000256" key="18">
    <source>
        <dbReference type="PIRSR" id="PIRSR037913-1"/>
    </source>
</evidence>
<comment type="catalytic activity">
    <reaction evidence="16">
        <text>N(6)-acetyl-L-lysyl-[histone] + H2O = L-lysyl-[histone] + acetate</text>
        <dbReference type="Rhea" id="RHEA:58196"/>
        <dbReference type="Rhea" id="RHEA-COMP:9845"/>
        <dbReference type="Rhea" id="RHEA-COMP:11338"/>
        <dbReference type="ChEBI" id="CHEBI:15377"/>
        <dbReference type="ChEBI" id="CHEBI:29969"/>
        <dbReference type="ChEBI" id="CHEBI:30089"/>
        <dbReference type="ChEBI" id="CHEBI:61930"/>
        <dbReference type="EC" id="3.5.1.98"/>
    </reaction>
    <physiologicalReaction direction="left-to-right" evidence="16">
        <dbReference type="Rhea" id="RHEA:58197"/>
    </physiologicalReaction>
</comment>
<feature type="binding site" evidence="19">
    <location>
        <position position="95"/>
    </location>
    <ligand>
        <name>substrate</name>
    </ligand>
</feature>
<keyword evidence="12 17" id="KW-0804">Transcription</keyword>
<evidence type="ECO:0000256" key="17">
    <source>
        <dbReference type="PIRNR" id="PIRNR037913"/>
    </source>
</evidence>
<evidence type="ECO:0000256" key="8">
    <source>
        <dbReference type="ARBA" id="ARBA00022723"/>
    </source>
</evidence>
<dbReference type="SUPFAM" id="SSF52768">
    <property type="entry name" value="Arginase/deacetylase"/>
    <property type="match status" value="1"/>
</dbReference>
<evidence type="ECO:0000256" key="7">
    <source>
        <dbReference type="ARBA" id="ARBA00022491"/>
    </source>
</evidence>
<evidence type="ECO:0000256" key="19">
    <source>
        <dbReference type="PIRSR" id="PIRSR037913-2"/>
    </source>
</evidence>
<gene>
    <name evidence="22" type="ORF">PMACD_LOCUS12641</name>
</gene>
<comment type="cofactor">
    <cofactor evidence="1">
        <name>a divalent metal cation</name>
        <dbReference type="ChEBI" id="CHEBI:60240"/>
    </cofactor>
</comment>
<dbReference type="GO" id="GO:0031507">
    <property type="term" value="P:heterochromatin formation"/>
    <property type="evidence" value="ECO:0007669"/>
    <property type="project" value="TreeGrafter"/>
</dbReference>
<dbReference type="PIRSF" id="PIRSF037913">
    <property type="entry name" value="His_deacetylse_1"/>
    <property type="match status" value="1"/>
</dbReference>
<dbReference type="PANTHER" id="PTHR10625:SF14">
    <property type="entry name" value="HISTONE DEACETYLASE 8"/>
    <property type="match status" value="1"/>
</dbReference>
<dbReference type="EMBL" id="CAJOBZ010000050">
    <property type="protein sequence ID" value="CAF4916615.1"/>
    <property type="molecule type" value="Genomic_DNA"/>
</dbReference>